<proteinExistence type="predicted"/>
<dbReference type="Proteomes" id="UP001172102">
    <property type="component" value="Unassembled WGS sequence"/>
</dbReference>
<comment type="caution">
    <text evidence="3">The sequence shown here is derived from an EMBL/GenBank/DDBJ whole genome shotgun (WGS) entry which is preliminary data.</text>
</comment>
<gene>
    <name evidence="3" type="ORF">B0H67DRAFT_604473</name>
</gene>
<dbReference type="InterPro" id="IPR023631">
    <property type="entry name" value="Amidase_dom"/>
</dbReference>
<dbReference type="Gene3D" id="3.90.1300.10">
    <property type="entry name" value="Amidase signature (AS) domain"/>
    <property type="match status" value="1"/>
</dbReference>
<name>A0AA39ZSG5_9PEZI</name>
<protein>
    <submittedName>
        <fullName evidence="3">Amidase signature domain-containing protein</fullName>
    </submittedName>
</protein>
<evidence type="ECO:0000259" key="2">
    <source>
        <dbReference type="Pfam" id="PF01425"/>
    </source>
</evidence>
<dbReference type="PANTHER" id="PTHR46310:SF7">
    <property type="entry name" value="AMIDASE 1"/>
    <property type="match status" value="1"/>
</dbReference>
<dbReference type="EMBL" id="JAUKUA010000008">
    <property type="protein sequence ID" value="KAK0702782.1"/>
    <property type="molecule type" value="Genomic_DNA"/>
</dbReference>
<accession>A0AA39ZSG5</accession>
<dbReference type="InterPro" id="IPR036928">
    <property type="entry name" value="AS_sf"/>
</dbReference>
<dbReference type="PANTHER" id="PTHR46310">
    <property type="entry name" value="AMIDASE 1"/>
    <property type="match status" value="1"/>
</dbReference>
<keyword evidence="4" id="KW-1185">Reference proteome</keyword>
<reference evidence="3" key="1">
    <citation type="submission" date="2023-06" db="EMBL/GenBank/DDBJ databases">
        <title>Genome-scale phylogeny and comparative genomics of the fungal order Sordariales.</title>
        <authorList>
            <consortium name="Lawrence Berkeley National Laboratory"/>
            <person name="Hensen N."/>
            <person name="Bonometti L."/>
            <person name="Westerberg I."/>
            <person name="Brannstrom I.O."/>
            <person name="Guillou S."/>
            <person name="Cros-Aarteil S."/>
            <person name="Calhoun S."/>
            <person name="Haridas S."/>
            <person name="Kuo A."/>
            <person name="Mondo S."/>
            <person name="Pangilinan J."/>
            <person name="Riley R."/>
            <person name="Labutti K."/>
            <person name="Andreopoulos B."/>
            <person name="Lipzen A."/>
            <person name="Chen C."/>
            <person name="Yanf M."/>
            <person name="Daum C."/>
            <person name="Ng V."/>
            <person name="Clum A."/>
            <person name="Steindorff A."/>
            <person name="Ohm R."/>
            <person name="Martin F."/>
            <person name="Silar P."/>
            <person name="Natvig D."/>
            <person name="Lalanne C."/>
            <person name="Gautier V."/>
            <person name="Ament-Velasquez S.L."/>
            <person name="Kruys A."/>
            <person name="Hutchinson M.I."/>
            <person name="Powell A.J."/>
            <person name="Barry K."/>
            <person name="Miller A.N."/>
            <person name="Grigoriev I.V."/>
            <person name="Debuchy R."/>
            <person name="Gladieux P."/>
            <person name="Thoren M.H."/>
            <person name="Johannesson H."/>
        </authorList>
    </citation>
    <scope>NUCLEOTIDE SEQUENCE</scope>
    <source>
        <strain evidence="3">SMH4607-1</strain>
    </source>
</reference>
<dbReference type="Pfam" id="PF01425">
    <property type="entry name" value="Amidase"/>
    <property type="match status" value="1"/>
</dbReference>
<feature type="domain" description="Amidase" evidence="2">
    <location>
        <begin position="197"/>
        <end position="283"/>
    </location>
</feature>
<feature type="region of interest" description="Disordered" evidence="1">
    <location>
        <begin position="532"/>
        <end position="551"/>
    </location>
</feature>
<evidence type="ECO:0000313" key="3">
    <source>
        <dbReference type="EMBL" id="KAK0702782.1"/>
    </source>
</evidence>
<dbReference type="SUPFAM" id="SSF75304">
    <property type="entry name" value="Amidase signature (AS) enzymes"/>
    <property type="match status" value="1"/>
</dbReference>
<sequence>MSVTGKSCPSATRKSLEDALDRFESEDDVFQRVFFEGGTIIAQLSDGSTECSSPDDVTDFLWSHSSELILSPSATPIPEGPYLIKGASLHQGWRLYEDELFAFVSAVVPEDGPDEFRAYSGVHPVVAVPSRLYFPKDKSKPLNGLRITVKDNFHLAGANETSAYAKDLISQGAVAPPEKSIDYFPPFNTRGDGYQGPSGSSMGAAASVSGYEWVDVSLGTDTTGSIRMPAASYGLWRVRTTPGSFSLEAVMPSVPPFDTLGILARTPAQIGRIYSAAGKSLEGQTQKPTRILYPTDFFPMQNGPQQAMQEEFLTALESSLGIEHTKINLAETWAMSGPAERVTPLKDFLRKSGYWPNFYDGFHAHDDLNEGYPKKVGKKVYTSPFMTTRWQRGIDTTKEQRDQGRQECDVVSKWLFSEHLTPDTIMLIPAGRPAANYRDMIPEPGRGAPPDTAFSPMYLATVLGVPHLIVPIGQNPFQSRVSGNIEYAPIVGSLVGARGTDLMLPSTVVGALTHARWPTTVLVGRNTFHLGDNKRNSAIHDSKESQEKTKL</sequence>
<evidence type="ECO:0000256" key="1">
    <source>
        <dbReference type="SAM" id="MobiDB-lite"/>
    </source>
</evidence>
<organism evidence="3 4">
    <name type="scientific">Lasiosphaeris hirsuta</name>
    <dbReference type="NCBI Taxonomy" id="260670"/>
    <lineage>
        <taxon>Eukaryota</taxon>
        <taxon>Fungi</taxon>
        <taxon>Dikarya</taxon>
        <taxon>Ascomycota</taxon>
        <taxon>Pezizomycotina</taxon>
        <taxon>Sordariomycetes</taxon>
        <taxon>Sordariomycetidae</taxon>
        <taxon>Sordariales</taxon>
        <taxon>Lasiosphaeriaceae</taxon>
        <taxon>Lasiosphaeris</taxon>
    </lineage>
</organism>
<dbReference type="AlphaFoldDB" id="A0AA39ZSG5"/>
<evidence type="ECO:0000313" key="4">
    <source>
        <dbReference type="Proteomes" id="UP001172102"/>
    </source>
</evidence>